<dbReference type="EMBL" id="AE017125">
    <property type="protein sequence ID" value="AAP76859.1"/>
    <property type="molecule type" value="Genomic_DNA"/>
</dbReference>
<dbReference type="HOGENOM" id="CLU_2633217_0_0_7"/>
<sequence>MMRGIDSFADRLIMLTAQDIDNLNKDSHIAYLKALYDCQNFVLVDLSHTPTLNKKHSFKTLATKMTFTSPSSPTNPL</sequence>
<accession>Q7VJI1</accession>
<dbReference type="AlphaFoldDB" id="Q7VJI1"/>
<reference evidence="1 2" key="1">
    <citation type="journal article" date="2003" name="Proc. Natl. Acad. Sci. U.S.A.">
        <title>The complete genome sequence of the carcinogenic bacterium Helicobacter hepaticus.</title>
        <authorList>
            <person name="Suerbaum S."/>
            <person name="Josenhans C."/>
            <person name="Sterzenbach T."/>
            <person name="Drescher B."/>
            <person name="Brandt P."/>
            <person name="Bell M."/>
            <person name="Droege M."/>
            <person name="Fartmann B."/>
            <person name="Fischer H.-P."/>
            <person name="Ge Z."/>
            <person name="Hoerster A."/>
            <person name="Holland R."/>
            <person name="Klein K."/>
            <person name="Koenig J."/>
            <person name="Macko L."/>
            <person name="Mendz G.L."/>
            <person name="Nyakatura G."/>
            <person name="Schauer D.B."/>
            <person name="Shen Z."/>
            <person name="Weber J."/>
            <person name="Frosch M."/>
            <person name="Fox J.G."/>
        </authorList>
    </citation>
    <scope>NUCLEOTIDE SEQUENCE [LARGE SCALE GENOMIC DNA]</scope>
    <source>
        <strain evidence="2">ATCC 51449 / 3B1</strain>
    </source>
</reference>
<protein>
    <submittedName>
        <fullName evidence="1">Uncharacterized protein</fullName>
    </submittedName>
</protein>
<keyword evidence="2" id="KW-1185">Reference proteome</keyword>
<name>Q7VJI1_HELHP</name>
<evidence type="ECO:0000313" key="1">
    <source>
        <dbReference type="EMBL" id="AAP76859.1"/>
    </source>
</evidence>
<gene>
    <name evidence="1" type="ordered locus">HH_0262</name>
</gene>
<proteinExistence type="predicted"/>
<dbReference type="Proteomes" id="UP000002495">
    <property type="component" value="Chromosome"/>
</dbReference>
<evidence type="ECO:0000313" key="2">
    <source>
        <dbReference type="Proteomes" id="UP000002495"/>
    </source>
</evidence>
<organism evidence="1 2">
    <name type="scientific">Helicobacter hepaticus (strain ATCC 51449 / 3B1)</name>
    <dbReference type="NCBI Taxonomy" id="235279"/>
    <lineage>
        <taxon>Bacteria</taxon>
        <taxon>Pseudomonadati</taxon>
        <taxon>Campylobacterota</taxon>
        <taxon>Epsilonproteobacteria</taxon>
        <taxon>Campylobacterales</taxon>
        <taxon>Helicobacteraceae</taxon>
        <taxon>Helicobacter</taxon>
    </lineage>
</organism>
<dbReference type="KEGG" id="hhe:HH_0262"/>